<gene>
    <name evidence="6" type="ORF">SDC9_150590</name>
</gene>
<protein>
    <recommendedName>
        <fullName evidence="7">KHG/KDPG aldolase</fullName>
    </recommendedName>
</protein>
<dbReference type="InterPro" id="IPR031338">
    <property type="entry name" value="KDPG/KHG_AS_2"/>
</dbReference>
<dbReference type="EMBL" id="VSSQ01049283">
    <property type="protein sequence ID" value="MPN03362.1"/>
    <property type="molecule type" value="Genomic_DNA"/>
</dbReference>
<dbReference type="PANTHER" id="PTHR30246">
    <property type="entry name" value="2-KETO-3-DEOXY-6-PHOSPHOGLUCONATE ALDOLASE"/>
    <property type="match status" value="1"/>
</dbReference>
<dbReference type="CDD" id="cd00452">
    <property type="entry name" value="KDPG_aldolase"/>
    <property type="match status" value="1"/>
</dbReference>
<reference evidence="6" key="1">
    <citation type="submission" date="2019-08" db="EMBL/GenBank/DDBJ databases">
        <authorList>
            <person name="Kucharzyk K."/>
            <person name="Murdoch R.W."/>
            <person name="Higgins S."/>
            <person name="Loffler F."/>
        </authorList>
    </citation>
    <scope>NUCLEOTIDE SEQUENCE</scope>
</reference>
<dbReference type="InterPro" id="IPR000887">
    <property type="entry name" value="Aldlse_KDPG_KHG"/>
</dbReference>
<dbReference type="PROSITE" id="PS00160">
    <property type="entry name" value="ALDOLASE_KDPG_KHG_2"/>
    <property type="match status" value="1"/>
</dbReference>
<dbReference type="Pfam" id="PF01081">
    <property type="entry name" value="Aldolase"/>
    <property type="match status" value="1"/>
</dbReference>
<sequence>MTYCQEKKIPVVPGCSCASDIERALELGLTTVKFFPAEQLGGLKMIKALAAPYTKVNFMPTGGINAENIKEYMQVEKIVACGGTWMMDAKAIKEKDFDKIKKLTEEAVKSMLGLTLQHVGVNASPSTSKEVANQFATLFGGSTRETTKGYFGSESIEVMNQGGGTHGHLAVGAYNVERAKHYFETKGFNFDETTAKFDATGELKFIYIKEEINGFKVHLVRRTSR</sequence>
<organism evidence="6">
    <name type="scientific">bioreactor metagenome</name>
    <dbReference type="NCBI Taxonomy" id="1076179"/>
    <lineage>
        <taxon>unclassified sequences</taxon>
        <taxon>metagenomes</taxon>
        <taxon>ecological metagenomes</taxon>
    </lineage>
</organism>
<keyword evidence="4" id="KW-0456">Lyase</keyword>
<dbReference type="AlphaFoldDB" id="A0A645EQ16"/>
<evidence type="ECO:0000256" key="2">
    <source>
        <dbReference type="ARBA" id="ARBA00006906"/>
    </source>
</evidence>
<dbReference type="PANTHER" id="PTHR30246:SF1">
    <property type="entry name" value="2-DEHYDRO-3-DEOXY-6-PHOSPHOGALACTONATE ALDOLASE-RELATED"/>
    <property type="match status" value="1"/>
</dbReference>
<keyword evidence="5" id="KW-0119">Carbohydrate metabolism</keyword>
<evidence type="ECO:0000256" key="3">
    <source>
        <dbReference type="ARBA" id="ARBA00011233"/>
    </source>
</evidence>
<name>A0A645EQ16_9ZZZZ</name>
<dbReference type="InterPro" id="IPR013785">
    <property type="entry name" value="Aldolase_TIM"/>
</dbReference>
<evidence type="ECO:0008006" key="7">
    <source>
        <dbReference type="Google" id="ProtNLM"/>
    </source>
</evidence>
<evidence type="ECO:0000256" key="4">
    <source>
        <dbReference type="ARBA" id="ARBA00023239"/>
    </source>
</evidence>
<dbReference type="Gene3D" id="3.20.20.70">
    <property type="entry name" value="Aldolase class I"/>
    <property type="match status" value="1"/>
</dbReference>
<evidence type="ECO:0000313" key="6">
    <source>
        <dbReference type="EMBL" id="MPN03362.1"/>
    </source>
</evidence>
<dbReference type="SUPFAM" id="SSF51569">
    <property type="entry name" value="Aldolase"/>
    <property type="match status" value="1"/>
</dbReference>
<comment type="caution">
    <text evidence="6">The sequence shown here is derived from an EMBL/GenBank/DDBJ whole genome shotgun (WGS) entry which is preliminary data.</text>
</comment>
<evidence type="ECO:0000256" key="5">
    <source>
        <dbReference type="ARBA" id="ARBA00023277"/>
    </source>
</evidence>
<evidence type="ECO:0000256" key="1">
    <source>
        <dbReference type="ARBA" id="ARBA00004761"/>
    </source>
</evidence>
<comment type="subunit">
    <text evidence="3">Homotrimer.</text>
</comment>
<comment type="pathway">
    <text evidence="1">Carbohydrate acid metabolism.</text>
</comment>
<comment type="similarity">
    <text evidence="2">Belongs to the KHG/KDPG aldolase family.</text>
</comment>
<accession>A0A645EQ16</accession>
<proteinExistence type="inferred from homology"/>
<dbReference type="GO" id="GO:0016829">
    <property type="term" value="F:lyase activity"/>
    <property type="evidence" value="ECO:0007669"/>
    <property type="project" value="UniProtKB-KW"/>
</dbReference>